<evidence type="ECO:0000313" key="3">
    <source>
        <dbReference type="Proteomes" id="UP000319263"/>
    </source>
</evidence>
<proteinExistence type="predicted"/>
<dbReference type="GO" id="GO:0016787">
    <property type="term" value="F:hydrolase activity"/>
    <property type="evidence" value="ECO:0007669"/>
    <property type="project" value="UniProtKB-KW"/>
</dbReference>
<keyword evidence="1" id="KW-0378">Hydrolase</keyword>
<dbReference type="Gene3D" id="2.40.260.10">
    <property type="entry name" value="Sortase"/>
    <property type="match status" value="1"/>
</dbReference>
<protein>
    <submittedName>
        <fullName evidence="2">Class F sortase</fullName>
    </submittedName>
</protein>
<dbReference type="CDD" id="cd05829">
    <property type="entry name" value="Sortase_F"/>
    <property type="match status" value="1"/>
</dbReference>
<organism evidence="2 3">
    <name type="scientific">Microlunatus elymi</name>
    <dbReference type="NCBI Taxonomy" id="2596828"/>
    <lineage>
        <taxon>Bacteria</taxon>
        <taxon>Bacillati</taxon>
        <taxon>Actinomycetota</taxon>
        <taxon>Actinomycetes</taxon>
        <taxon>Propionibacteriales</taxon>
        <taxon>Propionibacteriaceae</taxon>
        <taxon>Microlunatus</taxon>
    </lineage>
</organism>
<dbReference type="InterPro" id="IPR023365">
    <property type="entry name" value="Sortase_dom-sf"/>
</dbReference>
<dbReference type="SUPFAM" id="SSF63817">
    <property type="entry name" value="Sortase"/>
    <property type="match status" value="1"/>
</dbReference>
<gene>
    <name evidence="2" type="ORF">FOE78_05385</name>
</gene>
<dbReference type="KEGG" id="mik:FOE78_05385"/>
<dbReference type="Pfam" id="PF04203">
    <property type="entry name" value="Sortase"/>
    <property type="match status" value="1"/>
</dbReference>
<dbReference type="AlphaFoldDB" id="A0A516PW51"/>
<name>A0A516PW51_9ACTN</name>
<reference evidence="2 3" key="1">
    <citation type="submission" date="2019-07" db="EMBL/GenBank/DDBJ databases">
        <title>Microlunatus dokdonensis sp. nov. isolated from the rhizospheric soil of the wild plant Elymus tsukushiensis.</title>
        <authorList>
            <person name="Ghim S.-Y."/>
            <person name="Hwang Y.-J."/>
            <person name="Son J.-S."/>
            <person name="Shin J.-H."/>
        </authorList>
    </citation>
    <scope>NUCLEOTIDE SEQUENCE [LARGE SCALE GENOMIC DNA]</scope>
    <source>
        <strain evidence="2 3">KUDC0627</strain>
    </source>
</reference>
<keyword evidence="3" id="KW-1185">Reference proteome</keyword>
<evidence type="ECO:0000313" key="2">
    <source>
        <dbReference type="EMBL" id="QDP95417.1"/>
    </source>
</evidence>
<dbReference type="InterPro" id="IPR005754">
    <property type="entry name" value="Sortase"/>
</dbReference>
<dbReference type="Proteomes" id="UP000319263">
    <property type="component" value="Chromosome"/>
</dbReference>
<accession>A0A516PW51</accession>
<dbReference type="RefSeq" id="WP_143985389.1">
    <property type="nucleotide sequence ID" value="NZ_CP041692.1"/>
</dbReference>
<dbReference type="InterPro" id="IPR042001">
    <property type="entry name" value="Sortase_F"/>
</dbReference>
<dbReference type="OrthoDB" id="525039at2"/>
<sequence length="161" mass="17830">MRSGALRSNAQQVRHSWPVRLQVPSIAMDLRVVPVGVDADGFLAMPDTTQRAWWYRFGSRPGDRSGATVLAGHVDTFNQGLGPFSRLVAVPLNAKVVITDSAGHKINYVVKHRQRFAKKTTDFEQIFTRTGPPVLRLMTCAPPYRTATGYQDLLIVTAVPQ</sequence>
<evidence type="ECO:0000256" key="1">
    <source>
        <dbReference type="ARBA" id="ARBA00022801"/>
    </source>
</evidence>
<dbReference type="EMBL" id="CP041692">
    <property type="protein sequence ID" value="QDP95417.1"/>
    <property type="molecule type" value="Genomic_DNA"/>
</dbReference>